<proteinExistence type="predicted"/>
<accession>A0A1W1XJS2</accession>
<protein>
    <submittedName>
        <fullName evidence="2">Uncharacterized protein</fullName>
    </submittedName>
</protein>
<keyword evidence="3" id="KW-1185">Reference proteome</keyword>
<dbReference type="STRING" id="1121390.SAMN02746041_01831"/>
<sequence length="211" mass="24003">MMNTEKVAWSGRIVSVQPRIRLIRSFDERSHSYLGYVLRLDGTIADEPGEFIIAIGKAAQAKHRFQVGMEVSGLAIPVADPRRETAGFYKASGLKIRKEAEDDPPAGPPFLGVPPDLETYRSRGHRRLDTRTYDTKCTPCIWGCRMPVEMIIDQWNPSKKRYRFETFCYGPKSCAFYRAGPKRKVPGRKGMSYTEEDWVDEDATAHRGPDE</sequence>
<dbReference type="RefSeq" id="WP_212636881.1">
    <property type="nucleotide sequence ID" value="NZ_FWXF01000008.1"/>
</dbReference>
<feature type="region of interest" description="Disordered" evidence="1">
    <location>
        <begin position="184"/>
        <end position="211"/>
    </location>
</feature>
<name>A0A1W1XJS2_9BACT</name>
<evidence type="ECO:0000313" key="2">
    <source>
        <dbReference type="EMBL" id="SMC23748.1"/>
    </source>
</evidence>
<reference evidence="2 3" key="1">
    <citation type="submission" date="2017-04" db="EMBL/GenBank/DDBJ databases">
        <authorList>
            <person name="Afonso C.L."/>
            <person name="Miller P.J."/>
            <person name="Scott M.A."/>
            <person name="Spackman E."/>
            <person name="Goraichik I."/>
            <person name="Dimitrov K.M."/>
            <person name="Suarez D.L."/>
            <person name="Swayne D.E."/>
        </authorList>
    </citation>
    <scope>NUCLEOTIDE SEQUENCE [LARGE SCALE GENOMIC DNA]</scope>
    <source>
        <strain evidence="2 3">DSM 13146</strain>
    </source>
</reference>
<dbReference type="AlphaFoldDB" id="A0A1W1XJS2"/>
<dbReference type="EMBL" id="FWXF01000008">
    <property type="protein sequence ID" value="SMC23748.1"/>
    <property type="molecule type" value="Genomic_DNA"/>
</dbReference>
<organism evidence="2 3">
    <name type="scientific">Desulfacinum hydrothermale DSM 13146</name>
    <dbReference type="NCBI Taxonomy" id="1121390"/>
    <lineage>
        <taxon>Bacteria</taxon>
        <taxon>Pseudomonadati</taxon>
        <taxon>Thermodesulfobacteriota</taxon>
        <taxon>Syntrophobacteria</taxon>
        <taxon>Syntrophobacterales</taxon>
        <taxon>Syntrophobacteraceae</taxon>
        <taxon>Desulfacinum</taxon>
    </lineage>
</organism>
<dbReference type="Proteomes" id="UP000192783">
    <property type="component" value="Unassembled WGS sequence"/>
</dbReference>
<evidence type="ECO:0000256" key="1">
    <source>
        <dbReference type="SAM" id="MobiDB-lite"/>
    </source>
</evidence>
<gene>
    <name evidence="2" type="ORF">SAMN02746041_01831</name>
</gene>
<evidence type="ECO:0000313" key="3">
    <source>
        <dbReference type="Proteomes" id="UP000192783"/>
    </source>
</evidence>